<dbReference type="Proteomes" id="UP001165366">
    <property type="component" value="Unassembled WGS sequence"/>
</dbReference>
<dbReference type="EMBL" id="JAKLWS010000018">
    <property type="protein sequence ID" value="MCG2589631.1"/>
    <property type="molecule type" value="Genomic_DNA"/>
</dbReference>
<dbReference type="Pfam" id="PF00300">
    <property type="entry name" value="His_Phos_1"/>
    <property type="match status" value="1"/>
</dbReference>
<gene>
    <name evidence="1" type="ORF">L6773_13715</name>
</gene>
<dbReference type="RefSeq" id="WP_237854991.1">
    <property type="nucleotide sequence ID" value="NZ_JAKLWS010000018.1"/>
</dbReference>
<dbReference type="PANTHER" id="PTHR47623">
    <property type="entry name" value="OS09G0287300 PROTEIN"/>
    <property type="match status" value="1"/>
</dbReference>
<reference evidence="1" key="1">
    <citation type="submission" date="2022-01" db="EMBL/GenBank/DDBJ databases">
        <authorList>
            <person name="Wang Y."/>
        </authorList>
    </citation>
    <scope>NUCLEOTIDE SEQUENCE</scope>
    <source>
        <strain evidence="1">WB101</strain>
    </source>
</reference>
<sequence>MKSKKVLLMRHAKSSWNNPGLKDFDRPLNKRGKRDAPRMGQYLKELELIPNQIFSSPAERAKSTILEVIRELDLPASQIAWDQNLYFNGVKSYLDVIRSADDSFGIIMTVGHNPMTEDAILTLSNHSTRKAIKTATIACFEFAVDSWENVEPNPDALKWVVGPKDLK</sequence>
<reference evidence="1" key="2">
    <citation type="submission" date="2024-05" db="EMBL/GenBank/DDBJ databases">
        <title>Rhodohalobacter halophilus gen. nov., sp. nov., a moderately halophilic member of the family Balneolaceae.</title>
        <authorList>
            <person name="Xia J."/>
        </authorList>
    </citation>
    <scope>NUCLEOTIDE SEQUENCE</scope>
    <source>
        <strain evidence="1">WB101</strain>
    </source>
</reference>
<dbReference type="PANTHER" id="PTHR47623:SF1">
    <property type="entry name" value="OS09G0287300 PROTEIN"/>
    <property type="match status" value="1"/>
</dbReference>
<evidence type="ECO:0000313" key="1">
    <source>
        <dbReference type="EMBL" id="MCG2589631.1"/>
    </source>
</evidence>
<dbReference type="SUPFAM" id="SSF53254">
    <property type="entry name" value="Phosphoglycerate mutase-like"/>
    <property type="match status" value="1"/>
</dbReference>
<keyword evidence="2" id="KW-1185">Reference proteome</keyword>
<evidence type="ECO:0000313" key="2">
    <source>
        <dbReference type="Proteomes" id="UP001165366"/>
    </source>
</evidence>
<name>A0ABS9KFI8_9BACT</name>
<protein>
    <submittedName>
        <fullName evidence="1">Histidine phosphatase family protein</fullName>
    </submittedName>
</protein>
<accession>A0ABS9KFI8</accession>
<dbReference type="CDD" id="cd07067">
    <property type="entry name" value="HP_PGM_like"/>
    <property type="match status" value="1"/>
</dbReference>
<comment type="caution">
    <text evidence="1">The sequence shown here is derived from an EMBL/GenBank/DDBJ whole genome shotgun (WGS) entry which is preliminary data.</text>
</comment>
<dbReference type="Gene3D" id="3.40.50.1240">
    <property type="entry name" value="Phosphoglycerate mutase-like"/>
    <property type="match status" value="1"/>
</dbReference>
<dbReference type="InterPro" id="IPR013078">
    <property type="entry name" value="His_Pase_superF_clade-1"/>
</dbReference>
<proteinExistence type="predicted"/>
<dbReference type="InterPro" id="IPR029033">
    <property type="entry name" value="His_PPase_superfam"/>
</dbReference>
<organism evidence="1 2">
    <name type="scientific">Rhodohalobacter sulfatireducens</name>
    <dbReference type="NCBI Taxonomy" id="2911366"/>
    <lineage>
        <taxon>Bacteria</taxon>
        <taxon>Pseudomonadati</taxon>
        <taxon>Balneolota</taxon>
        <taxon>Balneolia</taxon>
        <taxon>Balneolales</taxon>
        <taxon>Balneolaceae</taxon>
        <taxon>Rhodohalobacter</taxon>
    </lineage>
</organism>